<feature type="region of interest" description="Disordered" evidence="1">
    <location>
        <begin position="503"/>
        <end position="570"/>
    </location>
</feature>
<keyword evidence="3" id="KW-1185">Reference proteome</keyword>
<gene>
    <name evidence="2" type="ORF">SNAT2548_LOCUS25928</name>
</gene>
<protein>
    <submittedName>
        <fullName evidence="2">Uncharacterized protein</fullName>
    </submittedName>
</protein>
<dbReference type="AlphaFoldDB" id="A0A812S2I7"/>
<reference evidence="2" key="1">
    <citation type="submission" date="2021-02" db="EMBL/GenBank/DDBJ databases">
        <authorList>
            <person name="Dougan E. K."/>
            <person name="Rhodes N."/>
            <person name="Thang M."/>
            <person name="Chan C."/>
        </authorList>
    </citation>
    <scope>NUCLEOTIDE SEQUENCE</scope>
</reference>
<organism evidence="2 3">
    <name type="scientific">Symbiodinium natans</name>
    <dbReference type="NCBI Taxonomy" id="878477"/>
    <lineage>
        <taxon>Eukaryota</taxon>
        <taxon>Sar</taxon>
        <taxon>Alveolata</taxon>
        <taxon>Dinophyceae</taxon>
        <taxon>Suessiales</taxon>
        <taxon>Symbiodiniaceae</taxon>
        <taxon>Symbiodinium</taxon>
    </lineage>
</organism>
<sequence length="992" mass="108703">MQVAAGSALTYSSWEAAGVSVAMEDVDAVERFLHRDQDGWIVDVDEFQVARALLSGEAQLLGREVDSWHLFDWCLYFGHRNTALAMWSHGVPGCVIRAWHVAGPADRLLDADYADACDIFAVCECWGPWATCSACNWGYLPEEEGVWMEDWDASLRSAKKKASRAASMPFLRHLLEACRSQAAFPAEVTAEAMARVLDVAILLGDAELAACCTRRCTLFPLRRWRFDDFVVRNLVFLPIIREIREKDILKAALAAGVGLQSVGDCFFSDVSLPEAIVLSEDAELWQLGPWPTAAPENNKAKYLLTDAADGDWCLSFERLLRAKRAGLTLGTYRLRSFLRCTACPGSWPATEIFLSLLDLAIIFEQRDCAELCGSMDVCSTEWTLGLSLEEPPACNICGSSSVIELGHLGLGGFFGRIARLAPLVGRKAAAGEALRAALRASRGRAREMAGLGVLQALRWWARGKVFSPALVNVVLTFSAERPSLARALEGRWGELLQSPWWEEPDQHTAPMESLQRDRDDAEPFRSEESCDTARPSADLDPASGAHAPAPPSHLSSEKPSGPSGPDQASTDDLLAALRNSRSDLPPLSGDGAVIFRLTRRANAEEVHAVLFDETGPLWTLHRRVLEAGCEVCPTWSPVKALFVPLTRSSRSRTLTAAGLVPGTVYELGSWHLLALKSDLDLLNRAFQELRQKDRPKIRCEALREGEEGAFIVMEGGLRTDSSVGFPVYSEVLLPWCSVNGRPVAPLTTTGLVALVLGHENGPTCTEHQTCRVALVGGRAGCESDSKRRAEKQLKQYEVRAHCLLGESYQASAQQTLEGAISEKSFLKCPSTDDLLAALRNSRSDLPPLSGDGAVIFRLTRRANAEEVHAVLFDETGPLWTLHRRVLEAGCEVCPTWSPVKALFVPLTRSSRSRTLTAAGLVPGTVYELGSWHLLALKSDLDLLNRAFQELRQKDRPKIRCEALREGEEGAFIVMEGGLRTDSSVGFPVYSEA</sequence>
<proteinExistence type="predicted"/>
<dbReference type="OrthoDB" id="412059at2759"/>
<comment type="caution">
    <text evidence="2">The sequence shown here is derived from an EMBL/GenBank/DDBJ whole genome shotgun (WGS) entry which is preliminary data.</text>
</comment>
<dbReference type="EMBL" id="CAJNDS010002412">
    <property type="protein sequence ID" value="CAE7464467.1"/>
    <property type="molecule type" value="Genomic_DNA"/>
</dbReference>
<dbReference type="Proteomes" id="UP000604046">
    <property type="component" value="Unassembled WGS sequence"/>
</dbReference>
<evidence type="ECO:0000256" key="1">
    <source>
        <dbReference type="SAM" id="MobiDB-lite"/>
    </source>
</evidence>
<name>A0A812S2I7_9DINO</name>
<accession>A0A812S2I7</accession>
<evidence type="ECO:0000313" key="2">
    <source>
        <dbReference type="EMBL" id="CAE7464467.1"/>
    </source>
</evidence>
<feature type="compositionally biased region" description="Basic and acidic residues" evidence="1">
    <location>
        <begin position="514"/>
        <end position="528"/>
    </location>
</feature>
<evidence type="ECO:0000313" key="3">
    <source>
        <dbReference type="Proteomes" id="UP000604046"/>
    </source>
</evidence>